<evidence type="ECO:0000313" key="3">
    <source>
        <dbReference type="Proteomes" id="UP001549076"/>
    </source>
</evidence>
<protein>
    <submittedName>
        <fullName evidence="2">Xanthine/CO dehydrogenase XdhC/CoxF family maturation factor</fullName>
    </submittedName>
</protein>
<feature type="chain" id="PRO_5045493313" evidence="1">
    <location>
        <begin position="34"/>
        <end position="123"/>
    </location>
</feature>
<evidence type="ECO:0000256" key="1">
    <source>
        <dbReference type="SAM" id="SignalP"/>
    </source>
</evidence>
<organism evidence="2 3">
    <name type="scientific">Aquamicrobium terrae</name>
    <dbReference type="NCBI Taxonomy" id="1324945"/>
    <lineage>
        <taxon>Bacteria</taxon>
        <taxon>Pseudomonadati</taxon>
        <taxon>Pseudomonadota</taxon>
        <taxon>Alphaproteobacteria</taxon>
        <taxon>Hyphomicrobiales</taxon>
        <taxon>Phyllobacteriaceae</taxon>
        <taxon>Aquamicrobium</taxon>
    </lineage>
</organism>
<reference evidence="2 3" key="1">
    <citation type="submission" date="2024-06" db="EMBL/GenBank/DDBJ databases">
        <title>Genomic Encyclopedia of Type Strains, Phase IV (KMG-IV): sequencing the most valuable type-strain genomes for metagenomic binning, comparative biology and taxonomic classification.</title>
        <authorList>
            <person name="Goeker M."/>
        </authorList>
    </citation>
    <scope>NUCLEOTIDE SEQUENCE [LARGE SCALE GENOMIC DNA]</scope>
    <source>
        <strain evidence="2 3">DSM 27865</strain>
    </source>
</reference>
<name>A0ABV2N772_9HYPH</name>
<dbReference type="Proteomes" id="UP001549076">
    <property type="component" value="Unassembled WGS sequence"/>
</dbReference>
<comment type="caution">
    <text evidence="2">The sequence shown here is derived from an EMBL/GenBank/DDBJ whole genome shotgun (WGS) entry which is preliminary data.</text>
</comment>
<dbReference type="EMBL" id="JBEPML010000027">
    <property type="protein sequence ID" value="MET3794680.1"/>
    <property type="molecule type" value="Genomic_DNA"/>
</dbReference>
<dbReference type="RefSeq" id="WP_354199590.1">
    <property type="nucleotide sequence ID" value="NZ_JBEPML010000027.1"/>
</dbReference>
<feature type="signal peptide" evidence="1">
    <location>
        <begin position="1"/>
        <end position="33"/>
    </location>
</feature>
<evidence type="ECO:0000313" key="2">
    <source>
        <dbReference type="EMBL" id="MET3794680.1"/>
    </source>
</evidence>
<gene>
    <name evidence="2" type="ORF">ABID37_004920</name>
</gene>
<keyword evidence="3" id="KW-1185">Reference proteome</keyword>
<keyword evidence="1" id="KW-0732">Signal</keyword>
<proteinExistence type="predicted"/>
<sequence>MRHSHRLPAMARPVARVAALAVLCIGFAAPATAWQDGDHVYADSFGNLVVDSAAGYKRIVVGQGHMARQMAAYTATSEPKVIYLDRAEERASADCYRPPVFVKGRSHMYGLADGEMPELSPCR</sequence>
<accession>A0ABV2N772</accession>